<keyword evidence="1 5" id="KW-0489">Methyltransferase</keyword>
<evidence type="ECO:0000313" key="5">
    <source>
        <dbReference type="EMBL" id="NDY82922.1"/>
    </source>
</evidence>
<evidence type="ECO:0000256" key="3">
    <source>
        <dbReference type="ARBA" id="ARBA00022691"/>
    </source>
</evidence>
<dbReference type="InterPro" id="IPR029063">
    <property type="entry name" value="SAM-dependent_MTases_sf"/>
</dbReference>
<dbReference type="GO" id="GO:0031151">
    <property type="term" value="F:histone H3K79 methyltransferase activity"/>
    <property type="evidence" value="ECO:0007669"/>
    <property type="project" value="InterPro"/>
</dbReference>
<comment type="caution">
    <text evidence="5">The sequence shown here is derived from an EMBL/GenBank/DDBJ whole genome shotgun (WGS) entry which is preliminary data.</text>
</comment>
<dbReference type="AlphaFoldDB" id="A0A6B2QY71"/>
<accession>A0A6B2QY71</accession>
<dbReference type="Gene3D" id="3.40.50.150">
    <property type="entry name" value="Vaccinia Virus protein VP39"/>
    <property type="match status" value="1"/>
</dbReference>
<evidence type="ECO:0000259" key="4">
    <source>
        <dbReference type="Pfam" id="PF08123"/>
    </source>
</evidence>
<keyword evidence="3" id="KW-0949">S-adenosyl-L-methionine</keyword>
<organism evidence="5">
    <name type="scientific">Sheuella amnicola</name>
    <dbReference type="NCBI Taxonomy" id="2707330"/>
    <lineage>
        <taxon>Bacteria</taxon>
        <taxon>Pseudomonadati</taxon>
        <taxon>Pseudomonadota</taxon>
        <taxon>Betaproteobacteria</taxon>
        <taxon>Burkholderiales</taxon>
        <taxon>Alcaligenaceae</taxon>
        <taxon>Sheuella</taxon>
    </lineage>
</organism>
<dbReference type="EMBL" id="JAAGRN010000004">
    <property type="protein sequence ID" value="NDY82922.1"/>
    <property type="molecule type" value="Genomic_DNA"/>
</dbReference>
<evidence type="ECO:0000256" key="1">
    <source>
        <dbReference type="ARBA" id="ARBA00022603"/>
    </source>
</evidence>
<name>A0A6B2QY71_9BURK</name>
<sequence length="289" mass="31567">MKRYQGGIVLKALNALFFLLLLFVAQPGIAQIKLDFGDDQYKPVRGQTGKDVVWIATNDDLVTKMLKTAQVGPSDLLYDLGAGDGAIAIAAAKDFGARAIGIEYNPKLAALAQRNAERAGVADKVKIISGDLFKEDFSKASVVTLYLLPELNLQLRPILLKMKPGTRIVSNTFDMVDWEPDVEIDQPGKAFFWIVPADVAGVWALEHFDPQLKASLSLSQRFQHIGGSLTIGDKTQPLLNPRLTGDQLQFSYIDQDNLLRVVHATINGSTMKGGSKGAITQIDFSGVRR</sequence>
<dbReference type="GO" id="GO:0032259">
    <property type="term" value="P:methylation"/>
    <property type="evidence" value="ECO:0007669"/>
    <property type="project" value="UniProtKB-KW"/>
</dbReference>
<evidence type="ECO:0000256" key="2">
    <source>
        <dbReference type="ARBA" id="ARBA00022679"/>
    </source>
</evidence>
<dbReference type="SUPFAM" id="SSF53335">
    <property type="entry name" value="S-adenosyl-L-methionine-dependent methyltransferases"/>
    <property type="match status" value="1"/>
</dbReference>
<dbReference type="InterPro" id="IPR025789">
    <property type="entry name" value="DOT1_dom"/>
</dbReference>
<gene>
    <name evidence="5" type="ORF">G3I67_06730</name>
</gene>
<reference evidence="5" key="1">
    <citation type="submission" date="2020-02" db="EMBL/GenBank/DDBJ databases">
        <authorList>
            <person name="Chen W.-M."/>
        </authorList>
    </citation>
    <scope>NUCLEOTIDE SEQUENCE</scope>
    <source>
        <strain evidence="5">NBD-18</strain>
    </source>
</reference>
<keyword evidence="2 5" id="KW-0808">Transferase</keyword>
<dbReference type="PANTHER" id="PTHR13610:SF11">
    <property type="entry name" value="METHYLTRANSFERASE DOMAIN-CONTAINING PROTEIN"/>
    <property type="match status" value="1"/>
</dbReference>
<dbReference type="Pfam" id="PF08123">
    <property type="entry name" value="DOT1"/>
    <property type="match status" value="1"/>
</dbReference>
<protein>
    <submittedName>
        <fullName evidence="5">Methyltransferase domain-containing protein</fullName>
    </submittedName>
</protein>
<dbReference type="InterPro" id="IPR026170">
    <property type="entry name" value="FAM173A/B"/>
</dbReference>
<dbReference type="PANTHER" id="PTHR13610">
    <property type="entry name" value="METHYLTRANSFERASE DOMAIN-CONTAINING PROTEIN"/>
    <property type="match status" value="1"/>
</dbReference>
<proteinExistence type="predicted"/>
<feature type="domain" description="DOT1" evidence="4">
    <location>
        <begin position="52"/>
        <end position="171"/>
    </location>
</feature>